<dbReference type="AlphaFoldDB" id="A0A5N4WR27"/>
<proteinExistence type="predicted"/>
<dbReference type="Proteomes" id="UP000325788">
    <property type="component" value="Unassembled WGS sequence"/>
</dbReference>
<protein>
    <submittedName>
        <fullName evidence="1">Uncharacterized protein</fullName>
    </submittedName>
</protein>
<name>A0A5N4WR27_9GAMM</name>
<comment type="caution">
    <text evidence="1">The sequence shown here is derived from an EMBL/GenBank/DDBJ whole genome shotgun (WGS) entry which is preliminary data.</text>
</comment>
<sequence length="34" mass="4290">MSLERFCYFLILLSLNWHRHSYSFTVDMMRITFM</sequence>
<gene>
    <name evidence="1" type="ORF">F4W09_05805</name>
</gene>
<organism evidence="1 2">
    <name type="scientific">Acinetobacter tandoii</name>
    <dbReference type="NCBI Taxonomy" id="202954"/>
    <lineage>
        <taxon>Bacteria</taxon>
        <taxon>Pseudomonadati</taxon>
        <taxon>Pseudomonadota</taxon>
        <taxon>Gammaproteobacteria</taxon>
        <taxon>Moraxellales</taxon>
        <taxon>Moraxellaceae</taxon>
        <taxon>Acinetobacter</taxon>
    </lineage>
</organism>
<accession>A0A5N4WR27</accession>
<evidence type="ECO:0000313" key="1">
    <source>
        <dbReference type="EMBL" id="KAB1858239.1"/>
    </source>
</evidence>
<dbReference type="EMBL" id="VXLD01000002">
    <property type="protein sequence ID" value="KAB1858239.1"/>
    <property type="molecule type" value="Genomic_DNA"/>
</dbReference>
<evidence type="ECO:0000313" key="2">
    <source>
        <dbReference type="Proteomes" id="UP000325788"/>
    </source>
</evidence>
<reference evidence="1 2" key="1">
    <citation type="submission" date="2019-09" db="EMBL/GenBank/DDBJ databases">
        <title>Draft genome sequence of Acinetobacter tandoii W4-4-4 isolated from environmental water sample.</title>
        <authorList>
            <person name="Wee S.K."/>
            <person name="Yan B."/>
            <person name="Mustaffa S.B."/>
            <person name="Yap E.P.H."/>
        </authorList>
    </citation>
    <scope>NUCLEOTIDE SEQUENCE [LARGE SCALE GENOMIC DNA]</scope>
    <source>
        <strain evidence="1 2">W4-4-4</strain>
    </source>
</reference>